<dbReference type="Proteomes" id="UP000006753">
    <property type="component" value="Unassembled WGS sequence"/>
</dbReference>
<dbReference type="HOGENOM" id="CLU_239763_0_0_1"/>
<gene>
    <name evidence="2" type="ORF">MBM_09017</name>
</gene>
<feature type="region of interest" description="Disordered" evidence="1">
    <location>
        <begin position="471"/>
        <end position="616"/>
    </location>
</feature>
<feature type="compositionally biased region" description="Polar residues" evidence="1">
    <location>
        <begin position="591"/>
        <end position="610"/>
    </location>
</feature>
<feature type="region of interest" description="Disordered" evidence="1">
    <location>
        <begin position="1"/>
        <end position="57"/>
    </location>
</feature>
<reference evidence="2 3" key="1">
    <citation type="journal article" date="2012" name="BMC Genomics">
        <title>Sequencing the genome of Marssonina brunnea reveals fungus-poplar co-evolution.</title>
        <authorList>
            <person name="Zhu S."/>
            <person name="Cao Y.-Z."/>
            <person name="Jiang C."/>
            <person name="Tan B.-Y."/>
            <person name="Wang Z."/>
            <person name="Feng S."/>
            <person name="Zhang L."/>
            <person name="Su X.-H."/>
            <person name="Brejova B."/>
            <person name="Vinar T."/>
            <person name="Xu M."/>
            <person name="Wang M.-X."/>
            <person name="Zhang S.-G."/>
            <person name="Huang M.-R."/>
            <person name="Wu R."/>
            <person name="Zhou Y."/>
        </authorList>
    </citation>
    <scope>NUCLEOTIDE SEQUENCE [LARGE SCALE GENOMIC DNA]</scope>
    <source>
        <strain evidence="2 3">MB_m1</strain>
    </source>
</reference>
<feature type="region of interest" description="Disordered" evidence="1">
    <location>
        <begin position="1184"/>
        <end position="1209"/>
    </location>
</feature>
<evidence type="ECO:0000313" key="2">
    <source>
        <dbReference type="EMBL" id="EKD12788.1"/>
    </source>
</evidence>
<evidence type="ECO:0000256" key="1">
    <source>
        <dbReference type="SAM" id="MobiDB-lite"/>
    </source>
</evidence>
<feature type="compositionally biased region" description="Polar residues" evidence="1">
    <location>
        <begin position="1331"/>
        <end position="1346"/>
    </location>
</feature>
<dbReference type="InParanoid" id="K1WVS9"/>
<protein>
    <submittedName>
        <fullName evidence="2">Uncharacterized protein</fullName>
    </submittedName>
</protein>
<feature type="compositionally biased region" description="Low complexity" evidence="1">
    <location>
        <begin position="815"/>
        <end position="829"/>
    </location>
</feature>
<feature type="compositionally biased region" description="Polar residues" evidence="1">
    <location>
        <begin position="1001"/>
        <end position="1014"/>
    </location>
</feature>
<feature type="compositionally biased region" description="Low complexity" evidence="1">
    <location>
        <begin position="40"/>
        <end position="57"/>
    </location>
</feature>
<feature type="compositionally biased region" description="Polar residues" evidence="1">
    <location>
        <begin position="925"/>
        <end position="939"/>
    </location>
</feature>
<dbReference type="STRING" id="1072389.K1WVS9"/>
<feature type="compositionally biased region" description="Polar residues" evidence="1">
    <location>
        <begin position="1037"/>
        <end position="1049"/>
    </location>
</feature>
<sequence>MGFRTQDEFGSPAFLGAPRAVTDSEPEPSSEDSDATVVLDPPSDLQSTSSSSDESIDGIVSDDLPAIHLRTEGNLWKLPFDVNVRIIHTSKIPDLQGATTIVDFTRFRLYLTPVSDDTDRGFLENFWISHVGDLAGWITVYLRDPTMGHYPFPSSVVESTLILHNQPSAVRLALTLINEHERRGLFSSYDGRYLLIPNVLKKSGRFQVGFDVGIFARSERLCREDIALTSYAFSGSPEQFTHFITETVPLYRKLCWVEMRGIFVSGAETLSPLSPEFDRLAQAFYAGEEIPDDLSTLPDAPPLGQRNFVTSFGTGGRATVVAAQPMRDATLVFFLEDVMISNYLETMVVSRHPRVPRRSGSPKVSQTTSPAPMFSGSIHRHSTYHEIETNLNDIEQRNKDRQINLSIQERQNTRRDKWFEFYETAAGSQGVIANQVGALVAKVHGPRSDASGPSAKLNLVQSNDGKLLLIEKKVGGSKSKGGGRRRRNKLTPVNNEEQASAGVCNGKSSRGSTIEPGRNLSPNIEECKDKESEEQGAATARKEAANTAKDTASLTPVEAANESIDTSSKKESTKDTKSVEDSTGLDDEIASVTSGETITDAQTHKSSPGTQPDDFNAVLIGGVTQADVENSRAFDKYGPEMLGTSVVKPGPWQTVKSKASQKSEKAKVPPPRSVAVGNSGTSRRTNSNAQFSSRTQQQASVSGISGSNRGSKSTTSYKPSISRAKQVNLHDSREFPAMPAVKDSVKNIAVGLKPVLSLPSNSKAPVASNPAIPVVPKPDTTKVALSSIARPGPRPITPAPSHVQDDSDPDDLYNASPPRRPLAARPQQAESGPSPSATVSQASMKANEKAITHSVSGTGVKVPTKPKVEKDKVEAKKAEVKKAEVKKVEVKKVEAKTVGVNNAIADLKEVNTAGGSSLNILSSNYTADNSGQTASSTASADVKDKSKKTAANSKPDARIAGLTPVNSRVKGNDVAKGKSDAAVARPTAVIELRKSKETAAISPQSQASTSTNDIQVAKSKKSKAKVLSKEPLPHITGASSSAQVNSQKGKGNGLDKNPLPRNYTSSGDDAKTTKKPRGKNGFLRGQPISREKSSGPADTVEQESSRVEAAQGDQLNFAHPNGSTTPVRQKGVPITKKAGTESTNSPIHNHTSIEFPEAALLDAPEEKATGLEWADLTSPTKLRASGRRLSLPPALQHGDERDSLDGSIDLPSIRRTSSFSNLPVPSTSFLQIDEESFTSSNTDGGDERRDSRDATYLESTPGTVFMITPMNRSVRKPLPEYEGEPYINIEGNPVTLFRHDAEMPSQFGPGHQRTISNPGYIYRGTYDYEQSSSGHSCRTITPSYNPGNGMHGHPAPAPAFDGPDPNLGRQSGQQGSSYHSGPMFPLQDAQVTAYQPLTAPSQYPTNAQISDFLSASNPQSALNVDRGASSSAAERAVPASGFDATFQCQFCEQAHSPTIYEPCYLCPLCGMNGISAFGTKYCSRACLLSDAYDHVSCCSNTPALVTYSNPKAIGPLYCWEGFPITSVFQIPESNDKFRQKAFSMFCKFGEAPDILQAHIRKNPAVDWSALLPRYTQMQVGDYHIFKPSTVGQPMTRANVICVSPSSFPSFQSHTDIKIQTMKFSVEDGTKLAVTRALNIMYLDANEAIGIFLYKFLLHFLSDPAEFRKFGATAPQLVVLAEFRSQFLREFGIGNLALWRENGFYDWRQALFEMDQHMVFWEMQSSILNMWNGRVFNQV</sequence>
<feature type="compositionally biased region" description="Polar residues" evidence="1">
    <location>
        <begin position="1140"/>
        <end position="1152"/>
    </location>
</feature>
<feature type="compositionally biased region" description="Acidic residues" evidence="1">
    <location>
        <begin position="24"/>
        <end position="34"/>
    </location>
</feature>
<feature type="region of interest" description="Disordered" evidence="1">
    <location>
        <begin position="642"/>
        <end position="731"/>
    </location>
</feature>
<evidence type="ECO:0000313" key="3">
    <source>
        <dbReference type="Proteomes" id="UP000006753"/>
    </source>
</evidence>
<feature type="compositionally biased region" description="Low complexity" evidence="1">
    <location>
        <begin position="1351"/>
        <end position="1377"/>
    </location>
</feature>
<organism evidence="2 3">
    <name type="scientific">Marssonina brunnea f. sp. multigermtubi (strain MB_m1)</name>
    <name type="common">Marssonina leaf spot fungus</name>
    <dbReference type="NCBI Taxonomy" id="1072389"/>
    <lineage>
        <taxon>Eukaryota</taxon>
        <taxon>Fungi</taxon>
        <taxon>Dikarya</taxon>
        <taxon>Ascomycota</taxon>
        <taxon>Pezizomycotina</taxon>
        <taxon>Leotiomycetes</taxon>
        <taxon>Helotiales</taxon>
        <taxon>Drepanopezizaceae</taxon>
        <taxon>Drepanopeziza</taxon>
    </lineage>
</organism>
<keyword evidence="3" id="KW-1185">Reference proteome</keyword>
<dbReference type="KEGG" id="mbe:MBM_09017"/>
<dbReference type="OrthoDB" id="4757558at2759"/>
<feature type="compositionally biased region" description="Polar residues" evidence="1">
    <location>
        <begin position="676"/>
        <end position="725"/>
    </location>
</feature>
<feature type="region of interest" description="Disordered" evidence="1">
    <location>
        <begin position="1331"/>
        <end position="1382"/>
    </location>
</feature>
<feature type="compositionally biased region" description="Basic and acidic residues" evidence="1">
    <location>
        <begin position="567"/>
        <end position="580"/>
    </location>
</feature>
<feature type="region of interest" description="Disordered" evidence="1">
    <location>
        <begin position="1232"/>
        <end position="1252"/>
    </location>
</feature>
<proteinExistence type="predicted"/>
<name>K1WVS9_MARBU</name>
<accession>K1WVS9</accession>
<feature type="region of interest" description="Disordered" evidence="1">
    <location>
        <begin position="354"/>
        <end position="377"/>
    </location>
</feature>
<feature type="region of interest" description="Disordered" evidence="1">
    <location>
        <begin position="925"/>
        <end position="1163"/>
    </location>
</feature>
<feature type="compositionally biased region" description="Basic and acidic residues" evidence="1">
    <location>
        <begin position="970"/>
        <end position="979"/>
    </location>
</feature>
<feature type="compositionally biased region" description="Polar residues" evidence="1">
    <location>
        <begin position="830"/>
        <end position="844"/>
    </location>
</feature>
<dbReference type="EMBL" id="JH921454">
    <property type="protein sequence ID" value="EKD12788.1"/>
    <property type="molecule type" value="Genomic_DNA"/>
</dbReference>
<feature type="region of interest" description="Disordered" evidence="1">
    <location>
        <begin position="757"/>
        <end position="867"/>
    </location>
</feature>